<dbReference type="GO" id="GO:0046982">
    <property type="term" value="F:protein heterodimerization activity"/>
    <property type="evidence" value="ECO:0007669"/>
    <property type="project" value="InterPro"/>
</dbReference>
<evidence type="ECO:0000256" key="5">
    <source>
        <dbReference type="ARBA" id="ARBA00023125"/>
    </source>
</evidence>
<evidence type="ECO:0000313" key="8">
    <source>
        <dbReference type="Proteomes" id="UP000094527"/>
    </source>
</evidence>
<keyword evidence="6" id="KW-0544">Nucleosome core</keyword>
<dbReference type="Gene3D" id="1.10.20.10">
    <property type="entry name" value="Histone, subunit A"/>
    <property type="match status" value="1"/>
</dbReference>
<evidence type="ECO:0000256" key="1">
    <source>
        <dbReference type="ARBA" id="ARBA00006846"/>
    </source>
</evidence>
<evidence type="ECO:0000313" key="7">
    <source>
        <dbReference type="EMBL" id="ODM88408.1"/>
    </source>
</evidence>
<dbReference type="SMART" id="SM00427">
    <property type="entry name" value="H2B"/>
    <property type="match status" value="1"/>
</dbReference>
<evidence type="ECO:0000256" key="6">
    <source>
        <dbReference type="ARBA" id="ARBA00023269"/>
    </source>
</evidence>
<protein>
    <recommendedName>
        <fullName evidence="2">Histone H2B</fullName>
    </recommendedName>
</protein>
<dbReference type="AlphaFoldDB" id="A0A1D2M612"/>
<dbReference type="PANTHER" id="PTHR23428">
    <property type="entry name" value="HISTONE H2B"/>
    <property type="match status" value="1"/>
</dbReference>
<dbReference type="GO" id="GO:0003677">
    <property type="term" value="F:DNA binding"/>
    <property type="evidence" value="ECO:0007669"/>
    <property type="project" value="UniProtKB-KW"/>
</dbReference>
<dbReference type="STRING" id="48709.A0A1D2M612"/>
<keyword evidence="4" id="KW-0832">Ubl conjugation</keyword>
<accession>A0A1D2M612</accession>
<dbReference type="InterPro" id="IPR055333">
    <property type="entry name" value="HISTONE_H2B_site"/>
</dbReference>
<gene>
    <name evidence="7" type="ORF">Ocin01_18275</name>
</gene>
<name>A0A1D2M612_ORCCI</name>
<organism evidence="7 8">
    <name type="scientific">Orchesella cincta</name>
    <name type="common">Springtail</name>
    <name type="synonym">Podura cincta</name>
    <dbReference type="NCBI Taxonomy" id="48709"/>
    <lineage>
        <taxon>Eukaryota</taxon>
        <taxon>Metazoa</taxon>
        <taxon>Ecdysozoa</taxon>
        <taxon>Arthropoda</taxon>
        <taxon>Hexapoda</taxon>
        <taxon>Collembola</taxon>
        <taxon>Entomobryomorpha</taxon>
        <taxon>Entomobryoidea</taxon>
        <taxon>Orchesellidae</taxon>
        <taxon>Orchesellinae</taxon>
        <taxon>Orchesella</taxon>
    </lineage>
</organism>
<sequence length="252" mass="27810">MLREQPSPRKHFNSISNHPCDVYLHRLDYSTSFLSIQASNSPKAACTHQFSLTNCPTKPSLSITVLCLSVTSDVKVLRRNGKVRSNAACRLPVPPCALRISTRLLSKGKLPPERVGAASLSFLHLRCRLWSTLGLLSVLELASSQRLLVTTEDPYPSHAHSANLRHQNEKTILLNLRSQHNPKLPNRPSSNGLSTTFSSGLLLRLPVLPTTTEDHHHSREIQTAVRLLLPGELAKHAVSEGTKAVTKYTSSK</sequence>
<dbReference type="InterPro" id="IPR009072">
    <property type="entry name" value="Histone-fold"/>
</dbReference>
<dbReference type="GO" id="GO:0000786">
    <property type="term" value="C:nucleosome"/>
    <property type="evidence" value="ECO:0007669"/>
    <property type="project" value="UniProtKB-KW"/>
</dbReference>
<proteinExistence type="inferred from homology"/>
<dbReference type="EMBL" id="LJIJ01003628">
    <property type="protein sequence ID" value="ODM88408.1"/>
    <property type="molecule type" value="Genomic_DNA"/>
</dbReference>
<dbReference type="Proteomes" id="UP000094527">
    <property type="component" value="Unassembled WGS sequence"/>
</dbReference>
<evidence type="ECO:0000256" key="2">
    <source>
        <dbReference type="ARBA" id="ARBA00017644"/>
    </source>
</evidence>
<dbReference type="PROSITE" id="PS00357">
    <property type="entry name" value="HISTONE_H2B"/>
    <property type="match status" value="1"/>
</dbReference>
<comment type="similarity">
    <text evidence="1">Belongs to the histone H2B family.</text>
</comment>
<dbReference type="SUPFAM" id="SSF47113">
    <property type="entry name" value="Histone-fold"/>
    <property type="match status" value="1"/>
</dbReference>
<keyword evidence="8" id="KW-1185">Reference proteome</keyword>
<evidence type="ECO:0000256" key="3">
    <source>
        <dbReference type="ARBA" id="ARBA00022499"/>
    </source>
</evidence>
<keyword evidence="5" id="KW-0238">DNA-binding</keyword>
<comment type="caution">
    <text evidence="7">The sequence shown here is derived from an EMBL/GenBank/DDBJ whole genome shotgun (WGS) entry which is preliminary data.</text>
</comment>
<dbReference type="InterPro" id="IPR000558">
    <property type="entry name" value="Histone_H2B"/>
</dbReference>
<dbReference type="GO" id="GO:0030527">
    <property type="term" value="F:structural constituent of chromatin"/>
    <property type="evidence" value="ECO:0007669"/>
    <property type="project" value="InterPro"/>
</dbReference>
<evidence type="ECO:0000256" key="4">
    <source>
        <dbReference type="ARBA" id="ARBA00022843"/>
    </source>
</evidence>
<keyword evidence="3" id="KW-1017">Isopeptide bond</keyword>
<keyword evidence="6" id="KW-0158">Chromosome</keyword>
<reference evidence="7 8" key="1">
    <citation type="journal article" date="2016" name="Genome Biol. Evol.">
        <title>Gene Family Evolution Reflects Adaptation to Soil Environmental Stressors in the Genome of the Collembolan Orchesella cincta.</title>
        <authorList>
            <person name="Faddeeva-Vakhrusheva A."/>
            <person name="Derks M.F."/>
            <person name="Anvar S.Y."/>
            <person name="Agamennone V."/>
            <person name="Suring W."/>
            <person name="Smit S."/>
            <person name="van Straalen N.M."/>
            <person name="Roelofs D."/>
        </authorList>
    </citation>
    <scope>NUCLEOTIDE SEQUENCE [LARGE SCALE GENOMIC DNA]</scope>
    <source>
        <tissue evidence="7">Mixed pool</tissue>
    </source>
</reference>